<accession>A0AAD9NTC7</accession>
<name>A0AAD9NTC7_RIDPI</name>
<feature type="transmembrane region" description="Helical" evidence="1">
    <location>
        <begin position="15"/>
        <end position="35"/>
    </location>
</feature>
<dbReference type="Proteomes" id="UP001209878">
    <property type="component" value="Unassembled WGS sequence"/>
</dbReference>
<keyword evidence="1" id="KW-1133">Transmembrane helix</keyword>
<dbReference type="EMBL" id="JAODUO010000368">
    <property type="protein sequence ID" value="KAK2182077.1"/>
    <property type="molecule type" value="Genomic_DNA"/>
</dbReference>
<keyword evidence="1" id="KW-0472">Membrane</keyword>
<sequence>MKTSDGCLLAFVSRLVPYVTCGTGFYAVVRVLIFFTPRRLNVLAAQLLRFGILTKHLHVEKDSRGSFKCCSVTTKGWAVTLNMQGYFRFRSPFSQCQGVN</sequence>
<keyword evidence="1" id="KW-0812">Transmembrane</keyword>
<organism evidence="3 4">
    <name type="scientific">Ridgeia piscesae</name>
    <name type="common">Tubeworm</name>
    <dbReference type="NCBI Taxonomy" id="27915"/>
    <lineage>
        <taxon>Eukaryota</taxon>
        <taxon>Metazoa</taxon>
        <taxon>Spiralia</taxon>
        <taxon>Lophotrochozoa</taxon>
        <taxon>Annelida</taxon>
        <taxon>Polychaeta</taxon>
        <taxon>Sedentaria</taxon>
        <taxon>Canalipalpata</taxon>
        <taxon>Sabellida</taxon>
        <taxon>Siboglinidae</taxon>
        <taxon>Ridgeia</taxon>
    </lineage>
</organism>
<evidence type="ECO:0000313" key="3">
    <source>
        <dbReference type="EMBL" id="KAK2182077.1"/>
    </source>
</evidence>
<proteinExistence type="predicted"/>
<dbReference type="EMBL" id="JAODUO010007578">
    <property type="protein sequence ID" value="KAK2138515.1"/>
    <property type="molecule type" value="Genomic_DNA"/>
</dbReference>
<evidence type="ECO:0000256" key="1">
    <source>
        <dbReference type="SAM" id="Phobius"/>
    </source>
</evidence>
<gene>
    <name evidence="3" type="ORF">NP493_368g02051</name>
    <name evidence="2" type="ORF">NP493_7552g00000</name>
</gene>
<protein>
    <submittedName>
        <fullName evidence="3">Uncharacterized protein</fullName>
    </submittedName>
</protein>
<dbReference type="AlphaFoldDB" id="A0AAD9NTC7"/>
<keyword evidence="4" id="KW-1185">Reference proteome</keyword>
<comment type="caution">
    <text evidence="3">The sequence shown here is derived from an EMBL/GenBank/DDBJ whole genome shotgun (WGS) entry which is preliminary data.</text>
</comment>
<reference evidence="3" key="1">
    <citation type="journal article" date="2023" name="Mol. Biol. Evol.">
        <title>Third-Generation Sequencing Reveals the Adaptive Role of the Epigenome in Three Deep-Sea Polychaetes.</title>
        <authorList>
            <person name="Perez M."/>
            <person name="Aroh O."/>
            <person name="Sun Y."/>
            <person name="Lan Y."/>
            <person name="Juniper S.K."/>
            <person name="Young C.R."/>
            <person name="Angers B."/>
            <person name="Qian P.Y."/>
        </authorList>
    </citation>
    <scope>NUCLEOTIDE SEQUENCE</scope>
    <source>
        <strain evidence="3">R07B-5</strain>
    </source>
</reference>
<evidence type="ECO:0000313" key="2">
    <source>
        <dbReference type="EMBL" id="KAK2138515.1"/>
    </source>
</evidence>
<evidence type="ECO:0000313" key="4">
    <source>
        <dbReference type="Proteomes" id="UP001209878"/>
    </source>
</evidence>